<evidence type="ECO:0000256" key="1">
    <source>
        <dbReference type="ARBA" id="ARBA00004651"/>
    </source>
</evidence>
<dbReference type="InterPro" id="IPR001851">
    <property type="entry name" value="ABC_transp_permease"/>
</dbReference>
<dbReference type="GO" id="GO:0022857">
    <property type="term" value="F:transmembrane transporter activity"/>
    <property type="evidence" value="ECO:0007669"/>
    <property type="project" value="InterPro"/>
</dbReference>
<protein>
    <submittedName>
        <fullName evidence="10">Branched-chain amino acid transport system permease protein</fullName>
    </submittedName>
</protein>
<proteinExistence type="inferred from homology"/>
<dbReference type="GO" id="GO:0005886">
    <property type="term" value="C:plasma membrane"/>
    <property type="evidence" value="ECO:0007669"/>
    <property type="project" value="UniProtKB-SubCell"/>
</dbReference>
<evidence type="ECO:0000313" key="10">
    <source>
        <dbReference type="EMBL" id="BAL53493.1"/>
    </source>
</evidence>
<feature type="transmembrane region" description="Helical" evidence="9">
    <location>
        <begin position="256"/>
        <end position="277"/>
    </location>
</feature>
<dbReference type="PANTHER" id="PTHR11795">
    <property type="entry name" value="BRANCHED-CHAIN AMINO ACID TRANSPORT SYSTEM PERMEASE PROTEIN LIVH"/>
    <property type="match status" value="1"/>
</dbReference>
<evidence type="ECO:0000256" key="9">
    <source>
        <dbReference type="SAM" id="Phobius"/>
    </source>
</evidence>
<accession>H5SBF7</accession>
<evidence type="ECO:0000256" key="2">
    <source>
        <dbReference type="ARBA" id="ARBA00022448"/>
    </source>
</evidence>
<evidence type="ECO:0000256" key="6">
    <source>
        <dbReference type="ARBA" id="ARBA00022989"/>
    </source>
</evidence>
<feature type="transmembrane region" description="Helical" evidence="9">
    <location>
        <begin position="64"/>
        <end position="85"/>
    </location>
</feature>
<dbReference type="PANTHER" id="PTHR11795:SF445">
    <property type="entry name" value="AMINO ACID ABC TRANSPORTER PERMEASE PROTEIN"/>
    <property type="match status" value="1"/>
</dbReference>
<evidence type="ECO:0000256" key="3">
    <source>
        <dbReference type="ARBA" id="ARBA00022475"/>
    </source>
</evidence>
<evidence type="ECO:0000256" key="5">
    <source>
        <dbReference type="ARBA" id="ARBA00022970"/>
    </source>
</evidence>
<feature type="transmembrane region" description="Helical" evidence="9">
    <location>
        <begin position="188"/>
        <end position="213"/>
    </location>
</feature>
<dbReference type="Pfam" id="PF02653">
    <property type="entry name" value="BPD_transp_2"/>
    <property type="match status" value="1"/>
</dbReference>
<reference evidence="10" key="2">
    <citation type="journal article" date="2012" name="PLoS ONE">
        <title>A Deeply Branching Thermophilic Bacterium with an Ancient Acetyl-CoA Pathway Dominates a Subsurface Ecosystem.</title>
        <authorList>
            <person name="Takami H."/>
            <person name="Noguchi H."/>
            <person name="Takaki Y."/>
            <person name="Uchiyama I."/>
            <person name="Toyoda A."/>
            <person name="Nishi S."/>
            <person name="Chee G.-J."/>
            <person name="Arai W."/>
            <person name="Nunoura T."/>
            <person name="Itoh T."/>
            <person name="Hattori M."/>
            <person name="Takai K."/>
        </authorList>
    </citation>
    <scope>NUCLEOTIDE SEQUENCE</scope>
</reference>
<keyword evidence="5" id="KW-0029">Amino-acid transport</keyword>
<keyword evidence="2" id="KW-0813">Transport</keyword>
<evidence type="ECO:0000256" key="4">
    <source>
        <dbReference type="ARBA" id="ARBA00022692"/>
    </source>
</evidence>
<organism evidence="10">
    <name type="scientific">uncultured Chloroflexota bacterium</name>
    <dbReference type="NCBI Taxonomy" id="166587"/>
    <lineage>
        <taxon>Bacteria</taxon>
        <taxon>Bacillati</taxon>
        <taxon>Chloroflexota</taxon>
        <taxon>environmental samples</taxon>
    </lineage>
</organism>
<feature type="transmembrane region" description="Helical" evidence="9">
    <location>
        <begin position="6"/>
        <end position="32"/>
    </location>
</feature>
<dbReference type="EMBL" id="AP011659">
    <property type="protein sequence ID" value="BAL53493.1"/>
    <property type="molecule type" value="Genomic_DNA"/>
</dbReference>
<dbReference type="AlphaFoldDB" id="H5SBF7"/>
<feature type="transmembrane region" description="Helical" evidence="9">
    <location>
        <begin position="97"/>
        <end position="119"/>
    </location>
</feature>
<dbReference type="CDD" id="cd06582">
    <property type="entry name" value="TM_PBP1_LivH_like"/>
    <property type="match status" value="1"/>
</dbReference>
<sequence length="287" mass="30139">MSLNTLLSSIVDGLMIGTVYGLAAMGLTLIWGVMHVINLAHGPVIALGMFGVYLLFSGLGLNPYLALILVALLGLLLGVLIYFIAIHRVIDAPHLSTLLATFSINMIIIGLGTAIFTTSPRDTGFSLGRVEVGEITLQGTRLVAALVTLLVTAGLYIFLYRTRPGKYIRAVANNRAAAELMGISSARVLALSFGLGTMLASIAGGLIATFFSFTILSGSTYELKSFIIGVLGGLGNPLGALLGGLILGLMEGLFPLAIPNTWVPVIEFLFFVFILLVRPSGLLGGKS</sequence>
<name>H5SBF7_9CHLR</name>
<dbReference type="InterPro" id="IPR052157">
    <property type="entry name" value="BCAA_transport_permease"/>
</dbReference>
<evidence type="ECO:0000256" key="8">
    <source>
        <dbReference type="ARBA" id="ARBA00037998"/>
    </source>
</evidence>
<evidence type="ECO:0000256" key="7">
    <source>
        <dbReference type="ARBA" id="ARBA00023136"/>
    </source>
</evidence>
<keyword evidence="7 9" id="KW-0472">Membrane</keyword>
<keyword evidence="6 9" id="KW-1133">Transmembrane helix</keyword>
<comment type="subcellular location">
    <subcellularLocation>
        <location evidence="1">Cell membrane</location>
        <topology evidence="1">Multi-pass membrane protein</topology>
    </subcellularLocation>
</comment>
<feature type="transmembrane region" description="Helical" evidence="9">
    <location>
        <begin position="225"/>
        <end position="249"/>
    </location>
</feature>
<keyword evidence="4 9" id="KW-0812">Transmembrane</keyword>
<keyword evidence="3" id="KW-1003">Cell membrane</keyword>
<gene>
    <name evidence="10" type="ORF">HGMM_F07C06C15</name>
</gene>
<feature type="transmembrane region" description="Helical" evidence="9">
    <location>
        <begin position="39"/>
        <end position="58"/>
    </location>
</feature>
<feature type="transmembrane region" description="Helical" evidence="9">
    <location>
        <begin position="139"/>
        <end position="159"/>
    </location>
</feature>
<comment type="similarity">
    <text evidence="8">Belongs to the binding-protein-dependent transport system permease family. LivHM subfamily.</text>
</comment>
<dbReference type="GO" id="GO:0006865">
    <property type="term" value="P:amino acid transport"/>
    <property type="evidence" value="ECO:0007669"/>
    <property type="project" value="UniProtKB-KW"/>
</dbReference>
<reference evidence="10" key="1">
    <citation type="journal article" date="2005" name="Environ. Microbiol.">
        <title>Genetic and functional properties of uncultivated thermophilic crenarchaeotes from a subsurface gold mine as revealed by analysis of genome fragments.</title>
        <authorList>
            <person name="Nunoura T."/>
            <person name="Hirayama H."/>
            <person name="Takami H."/>
            <person name="Oida H."/>
            <person name="Nishi S."/>
            <person name="Shimamura S."/>
            <person name="Suzuki Y."/>
            <person name="Inagaki F."/>
            <person name="Takai K."/>
            <person name="Nealson K.H."/>
            <person name="Horikoshi K."/>
        </authorList>
    </citation>
    <scope>NUCLEOTIDE SEQUENCE</scope>
</reference>